<gene>
    <name evidence="1" type="ORF">BXT89_12175</name>
</gene>
<dbReference type="Pfam" id="PF05742">
    <property type="entry name" value="TANGO2"/>
    <property type="match status" value="1"/>
</dbReference>
<dbReference type="STRING" id="254161.SAMN05216256_10512"/>
<name>A0A1S8DDU7_9GAMM</name>
<dbReference type="PANTHER" id="PTHR17985">
    <property type="entry name" value="SER/THR-RICH PROTEIN T10 IN DGCR REGION"/>
    <property type="match status" value="1"/>
</dbReference>
<comment type="caution">
    <text evidence="1">The sequence shown here is derived from an EMBL/GenBank/DDBJ whole genome shotgun (WGS) entry which is preliminary data.</text>
</comment>
<proteinExistence type="predicted"/>
<reference evidence="1 2" key="1">
    <citation type="submission" date="2017-01" db="EMBL/GenBank/DDBJ databases">
        <title>Draft genome sequence of Pseudomonas pachastrellae type strain CCUG 46540T from a deep sea.</title>
        <authorList>
            <person name="Gomila M."/>
            <person name="Mulet M."/>
            <person name="Lalucat J."/>
            <person name="Garcia-Valdes E."/>
        </authorList>
    </citation>
    <scope>NUCLEOTIDE SEQUENCE [LARGE SCALE GENOMIC DNA]</scope>
    <source>
        <strain evidence="1 2">CCUG 46540</strain>
    </source>
</reference>
<sequence length="251" mass="27866">MCLIAFAWQTSKHHRLTLIGNRDEFHRRPTRPLDWWDDLNQPELLAGRDLEAGGTWLGVTRDGRFAAVTNIRAPGAAKAPLSRGQLPLDYLQGRQAPEAFMQQLAAQREQYSGFNLLVGDANALWFLNSLDGQPRELGPGVYGLSNADLDSPWPKTGYLRDALCEAADADSEHLLGLLANSRSYPDEQLPATGISQQWERMLAPAFITGNREYGTRASNLLRIGQDGGIELIEKRFGPLGQPEGERLCEWA</sequence>
<dbReference type="PANTHER" id="PTHR17985:SF8">
    <property type="entry name" value="TRANSPORT AND GOLGI ORGANIZATION PROTEIN 2 HOMOLOG"/>
    <property type="match status" value="1"/>
</dbReference>
<evidence type="ECO:0008006" key="3">
    <source>
        <dbReference type="Google" id="ProtNLM"/>
    </source>
</evidence>
<evidence type="ECO:0000313" key="1">
    <source>
        <dbReference type="EMBL" id="ONM43598.1"/>
    </source>
</evidence>
<keyword evidence="2" id="KW-1185">Reference proteome</keyword>
<dbReference type="Proteomes" id="UP000242847">
    <property type="component" value="Unassembled WGS sequence"/>
</dbReference>
<protein>
    <recommendedName>
        <fullName evidence="3">NRDE family protein</fullName>
    </recommendedName>
</protein>
<accession>A0A1S8DDU7</accession>
<dbReference type="AlphaFoldDB" id="A0A1S8DDU7"/>
<dbReference type="OrthoDB" id="4380123at2"/>
<dbReference type="RefSeq" id="WP_083727942.1">
    <property type="nucleotide sequence ID" value="NZ_FOUD01000005.1"/>
</dbReference>
<dbReference type="EMBL" id="MUBC01000025">
    <property type="protein sequence ID" value="ONM43598.1"/>
    <property type="molecule type" value="Genomic_DNA"/>
</dbReference>
<organism evidence="1 2">
    <name type="scientific">Halopseudomonas pachastrellae</name>
    <dbReference type="NCBI Taxonomy" id="254161"/>
    <lineage>
        <taxon>Bacteria</taxon>
        <taxon>Pseudomonadati</taxon>
        <taxon>Pseudomonadota</taxon>
        <taxon>Gammaproteobacteria</taxon>
        <taxon>Pseudomonadales</taxon>
        <taxon>Pseudomonadaceae</taxon>
        <taxon>Halopseudomonas</taxon>
    </lineage>
</organism>
<dbReference type="InterPro" id="IPR008551">
    <property type="entry name" value="TANGO2"/>
</dbReference>
<evidence type="ECO:0000313" key="2">
    <source>
        <dbReference type="Proteomes" id="UP000242847"/>
    </source>
</evidence>